<dbReference type="OMA" id="GIHKWIA"/>
<proteinExistence type="inferred from homology"/>
<reference evidence="5 6" key="1">
    <citation type="submission" date="2019-07" db="EMBL/GenBank/DDBJ databases">
        <title>Genome assembly of two rare yeast pathogens: Diutina rugosa and Trichomonascus ciferrii.</title>
        <authorList>
            <person name="Mixao V."/>
            <person name="Saus E."/>
            <person name="Hansen A."/>
            <person name="Lass-Flor C."/>
            <person name="Gabaldon T."/>
        </authorList>
    </citation>
    <scope>NUCLEOTIDE SEQUENCE [LARGE SCALE GENOMIC DNA]</scope>
    <source>
        <strain evidence="5 6">CBS 613</strain>
    </source>
</reference>
<dbReference type="PANTHER" id="PTHR13191:SF0">
    <property type="entry name" value="RIBOSOMAL RNA-PROCESSING PROTEIN 7 HOMOLOG A-RELATED"/>
    <property type="match status" value="1"/>
</dbReference>
<feature type="domain" description="Rrp7 RRM-like N-terminal" evidence="4">
    <location>
        <begin position="1"/>
        <end position="121"/>
    </location>
</feature>
<dbReference type="Proteomes" id="UP000449547">
    <property type="component" value="Unassembled WGS sequence"/>
</dbReference>
<dbReference type="PANTHER" id="PTHR13191">
    <property type="entry name" value="RIBOSOMAL RNA PROCESSING PROTEIN 7-RELATED"/>
    <property type="match status" value="1"/>
</dbReference>
<feature type="coiled-coil region" evidence="2">
    <location>
        <begin position="228"/>
        <end position="255"/>
    </location>
</feature>
<name>A0A642UCZ8_DIURU</name>
<dbReference type="InterPro" id="IPR024326">
    <property type="entry name" value="RRP7_C"/>
</dbReference>
<evidence type="ECO:0008006" key="7">
    <source>
        <dbReference type="Google" id="ProtNLM"/>
    </source>
</evidence>
<accession>A0A642UCZ8</accession>
<dbReference type="VEuPathDB" id="FungiDB:DIURU_005455"/>
<gene>
    <name evidence="5" type="ORF">DIURU_005455</name>
</gene>
<comment type="similarity">
    <text evidence="1">Belongs to the RRP7 family.</text>
</comment>
<dbReference type="InterPro" id="IPR040446">
    <property type="entry name" value="RRP7"/>
</dbReference>
<evidence type="ECO:0000259" key="3">
    <source>
        <dbReference type="Pfam" id="PF12923"/>
    </source>
</evidence>
<dbReference type="GO" id="GO:0034456">
    <property type="term" value="C:UTP-C complex"/>
    <property type="evidence" value="ECO:0007669"/>
    <property type="project" value="TreeGrafter"/>
</dbReference>
<dbReference type="Pfam" id="PF12923">
    <property type="entry name" value="RRP7"/>
    <property type="match status" value="1"/>
</dbReference>
<evidence type="ECO:0000313" key="5">
    <source>
        <dbReference type="EMBL" id="KAA8896942.1"/>
    </source>
</evidence>
<feature type="domain" description="Ribosomal RNA-processing protein 7 C-terminal" evidence="3">
    <location>
        <begin position="142"/>
        <end position="261"/>
    </location>
</feature>
<dbReference type="OrthoDB" id="5390at2759"/>
<evidence type="ECO:0000256" key="1">
    <source>
        <dbReference type="ARBA" id="ARBA00006110"/>
    </source>
</evidence>
<comment type="caution">
    <text evidence="5">The sequence shown here is derived from an EMBL/GenBank/DDBJ whole genome shotgun (WGS) entry which is preliminary data.</text>
</comment>
<protein>
    <recommendedName>
        <fullName evidence="7">Ribosomal RNA-processing protein 7 C-terminal domain-containing protein</fullName>
    </recommendedName>
</protein>
<evidence type="ECO:0000256" key="2">
    <source>
        <dbReference type="SAM" id="Coils"/>
    </source>
</evidence>
<dbReference type="GO" id="GO:0032545">
    <property type="term" value="C:CURI complex"/>
    <property type="evidence" value="ECO:0007669"/>
    <property type="project" value="TreeGrafter"/>
</dbReference>
<organism evidence="5 6">
    <name type="scientific">Diutina rugosa</name>
    <name type="common">Yeast</name>
    <name type="synonym">Candida rugosa</name>
    <dbReference type="NCBI Taxonomy" id="5481"/>
    <lineage>
        <taxon>Eukaryota</taxon>
        <taxon>Fungi</taxon>
        <taxon>Dikarya</taxon>
        <taxon>Ascomycota</taxon>
        <taxon>Saccharomycotina</taxon>
        <taxon>Pichiomycetes</taxon>
        <taxon>Debaryomycetaceae</taxon>
        <taxon>Diutina</taxon>
    </lineage>
</organism>
<keyword evidence="6" id="KW-1185">Reference proteome</keyword>
<dbReference type="Pfam" id="PF17799">
    <property type="entry name" value="RRM_Rrp7"/>
    <property type="match status" value="1"/>
</dbReference>
<sequence length="261" mass="30007">MKGFDQVEVTLDNTRHYMWYKRHDGSDQRALFVVNLPAAASLADVKKFFERVAIGATIQEYTPSVLSDYPQEVWVNMSRLTSDLDLSVDSPKYRLPKNSAIVTFVDKSACQLAVSGLKKVGEVEWPSAGAMAHYYASKYQAKYRDAEELAVEVSEALAEFGSAERQSMQNLQKPLVDDDGFTMVVGSHRKTKRGLLGKQKLAQTVESTKAAAKLKKKEKEDFYRFQLRQRKKEEMNDLLRKYKEDQERVKTLKEKKRFRPY</sequence>
<evidence type="ECO:0000259" key="4">
    <source>
        <dbReference type="Pfam" id="PF17799"/>
    </source>
</evidence>
<keyword evidence="2" id="KW-0175">Coiled coil</keyword>
<dbReference type="GeneID" id="54784106"/>
<dbReference type="GO" id="GO:0006364">
    <property type="term" value="P:rRNA processing"/>
    <property type="evidence" value="ECO:0007669"/>
    <property type="project" value="TreeGrafter"/>
</dbReference>
<dbReference type="EMBL" id="SWFT01000161">
    <property type="protein sequence ID" value="KAA8896942.1"/>
    <property type="molecule type" value="Genomic_DNA"/>
</dbReference>
<dbReference type="GO" id="GO:0000028">
    <property type="term" value="P:ribosomal small subunit assembly"/>
    <property type="evidence" value="ECO:0007669"/>
    <property type="project" value="TreeGrafter"/>
</dbReference>
<evidence type="ECO:0000313" key="6">
    <source>
        <dbReference type="Proteomes" id="UP000449547"/>
    </source>
</evidence>
<dbReference type="Gene3D" id="6.10.250.1770">
    <property type="match status" value="1"/>
</dbReference>
<dbReference type="InterPro" id="IPR040447">
    <property type="entry name" value="RRM_Rrp7"/>
</dbReference>
<dbReference type="AlphaFoldDB" id="A0A642UCZ8"/>
<dbReference type="RefSeq" id="XP_034009684.1">
    <property type="nucleotide sequence ID" value="XM_034158439.1"/>
</dbReference>
<feature type="coiled-coil region" evidence="2">
    <location>
        <begin position="136"/>
        <end position="166"/>
    </location>
</feature>